<dbReference type="PANTHER" id="PTHR47893">
    <property type="entry name" value="REGULATORY PROTEIN PCHR"/>
    <property type="match status" value="1"/>
</dbReference>
<dbReference type="SMART" id="SM00342">
    <property type="entry name" value="HTH_ARAC"/>
    <property type="match status" value="1"/>
</dbReference>
<keyword evidence="2 5" id="KW-0238">DNA-binding</keyword>
<dbReference type="GO" id="GO:0043565">
    <property type="term" value="F:sequence-specific DNA binding"/>
    <property type="evidence" value="ECO:0007669"/>
    <property type="project" value="InterPro"/>
</dbReference>
<sequence>MTAPQNQRQLTTPNGITTITDWLCDEIRLTHTISHFDKPGGFDASNDRDVVRLHFGLKGDYAFAYRQLNRSFDLVGGHHNIMYSNGLDMTVMPKASTIETFGIDFPRELFISFTQHGNDHLQRFCEQVLAGNSVLLSESWGGIDAGIQQVIGQILNCRYADQLKKLFLLSKSIELLVLSAEAYNYGVDKKNGIIKNKTDKEKIIAVRDLINERLSNPPGLSEIAQLVGLNEYKLKRGFKETFNTTVFEYLTGQRLQLANQYLLDTQKTSAEIAYELGYASPQHFNNAFKKRFGVTPNSIRINP</sequence>
<dbReference type="Pfam" id="PF12833">
    <property type="entry name" value="HTH_18"/>
    <property type="match status" value="1"/>
</dbReference>
<reference evidence="5 6" key="1">
    <citation type="submission" date="2019-06" db="EMBL/GenBank/DDBJ databases">
        <title>Sorghum-associated microbial communities from plants grown in Nebraska, USA.</title>
        <authorList>
            <person name="Schachtman D."/>
        </authorList>
    </citation>
    <scope>NUCLEOTIDE SEQUENCE [LARGE SCALE GENOMIC DNA]</scope>
    <source>
        <strain evidence="5 6">1209</strain>
    </source>
</reference>
<proteinExistence type="predicted"/>
<evidence type="ECO:0000256" key="1">
    <source>
        <dbReference type="ARBA" id="ARBA00023015"/>
    </source>
</evidence>
<accession>A0A561PCH9</accession>
<dbReference type="RefSeq" id="WP_145673073.1">
    <property type="nucleotide sequence ID" value="NZ_VIWO01000008.1"/>
</dbReference>
<keyword evidence="3" id="KW-0804">Transcription</keyword>
<evidence type="ECO:0000256" key="3">
    <source>
        <dbReference type="ARBA" id="ARBA00023163"/>
    </source>
</evidence>
<organism evidence="5 6">
    <name type="scientific">Chitinophaga polysaccharea</name>
    <dbReference type="NCBI Taxonomy" id="1293035"/>
    <lineage>
        <taxon>Bacteria</taxon>
        <taxon>Pseudomonadati</taxon>
        <taxon>Bacteroidota</taxon>
        <taxon>Chitinophagia</taxon>
        <taxon>Chitinophagales</taxon>
        <taxon>Chitinophagaceae</taxon>
        <taxon>Chitinophaga</taxon>
    </lineage>
</organism>
<dbReference type="PANTHER" id="PTHR47893:SF1">
    <property type="entry name" value="REGULATORY PROTEIN PCHR"/>
    <property type="match status" value="1"/>
</dbReference>
<protein>
    <submittedName>
        <fullName evidence="5">AraC-like DNA-binding protein</fullName>
    </submittedName>
</protein>
<keyword evidence="6" id="KW-1185">Reference proteome</keyword>
<dbReference type="InterPro" id="IPR020449">
    <property type="entry name" value="Tscrpt_reg_AraC-type_HTH"/>
</dbReference>
<name>A0A561PCH9_9BACT</name>
<evidence type="ECO:0000313" key="6">
    <source>
        <dbReference type="Proteomes" id="UP000320811"/>
    </source>
</evidence>
<dbReference type="EMBL" id="VIWO01000008">
    <property type="protein sequence ID" value="TWF35827.1"/>
    <property type="molecule type" value="Genomic_DNA"/>
</dbReference>
<dbReference type="PROSITE" id="PS01124">
    <property type="entry name" value="HTH_ARAC_FAMILY_2"/>
    <property type="match status" value="1"/>
</dbReference>
<feature type="domain" description="HTH araC/xylS-type" evidence="4">
    <location>
        <begin position="204"/>
        <end position="302"/>
    </location>
</feature>
<dbReference type="InterPro" id="IPR018060">
    <property type="entry name" value="HTH_AraC"/>
</dbReference>
<evidence type="ECO:0000313" key="5">
    <source>
        <dbReference type="EMBL" id="TWF35827.1"/>
    </source>
</evidence>
<dbReference type="GO" id="GO:0003700">
    <property type="term" value="F:DNA-binding transcription factor activity"/>
    <property type="evidence" value="ECO:0007669"/>
    <property type="project" value="InterPro"/>
</dbReference>
<evidence type="ECO:0000256" key="2">
    <source>
        <dbReference type="ARBA" id="ARBA00023125"/>
    </source>
</evidence>
<dbReference type="Gene3D" id="1.10.10.60">
    <property type="entry name" value="Homeodomain-like"/>
    <property type="match status" value="2"/>
</dbReference>
<dbReference type="OrthoDB" id="799767at2"/>
<dbReference type="SUPFAM" id="SSF46689">
    <property type="entry name" value="Homeodomain-like"/>
    <property type="match status" value="2"/>
</dbReference>
<dbReference type="Proteomes" id="UP000320811">
    <property type="component" value="Unassembled WGS sequence"/>
</dbReference>
<evidence type="ECO:0000259" key="4">
    <source>
        <dbReference type="PROSITE" id="PS01124"/>
    </source>
</evidence>
<comment type="caution">
    <text evidence="5">The sequence shown here is derived from an EMBL/GenBank/DDBJ whole genome shotgun (WGS) entry which is preliminary data.</text>
</comment>
<dbReference type="AlphaFoldDB" id="A0A561PCH9"/>
<dbReference type="InterPro" id="IPR009057">
    <property type="entry name" value="Homeodomain-like_sf"/>
</dbReference>
<keyword evidence="1" id="KW-0805">Transcription regulation</keyword>
<dbReference type="PRINTS" id="PR00032">
    <property type="entry name" value="HTHARAC"/>
</dbReference>
<gene>
    <name evidence="5" type="ORF">FHW36_108183</name>
</gene>
<dbReference type="InterPro" id="IPR053142">
    <property type="entry name" value="PchR_regulatory_protein"/>
</dbReference>